<organism evidence="1 2">
    <name type="scientific">Aspergillus melleus</name>
    <dbReference type="NCBI Taxonomy" id="138277"/>
    <lineage>
        <taxon>Eukaryota</taxon>
        <taxon>Fungi</taxon>
        <taxon>Dikarya</taxon>
        <taxon>Ascomycota</taxon>
        <taxon>Pezizomycotina</taxon>
        <taxon>Eurotiomycetes</taxon>
        <taxon>Eurotiomycetidae</taxon>
        <taxon>Eurotiales</taxon>
        <taxon>Aspergillaceae</taxon>
        <taxon>Aspergillus</taxon>
        <taxon>Aspergillus subgen. Circumdati</taxon>
    </lineage>
</organism>
<reference evidence="1 2" key="1">
    <citation type="journal article" date="2023" name="ACS Omega">
        <title>Identification of the Neoaspergillic Acid Biosynthesis Gene Cluster by Establishing an In Vitro CRISPR-Ribonucleoprotein Genetic System in Aspergillus melleus.</title>
        <authorList>
            <person name="Yuan B."/>
            <person name="Grau M.F."/>
            <person name="Murata R.M."/>
            <person name="Torok T."/>
            <person name="Venkateswaran K."/>
            <person name="Stajich J.E."/>
            <person name="Wang C.C.C."/>
        </authorList>
    </citation>
    <scope>NUCLEOTIDE SEQUENCE [LARGE SCALE GENOMIC DNA]</scope>
    <source>
        <strain evidence="1 2">IMV 1140</strain>
    </source>
</reference>
<proteinExistence type="predicted"/>
<evidence type="ECO:0000313" key="2">
    <source>
        <dbReference type="Proteomes" id="UP001177260"/>
    </source>
</evidence>
<evidence type="ECO:0000313" key="1">
    <source>
        <dbReference type="EMBL" id="KAK1143901.1"/>
    </source>
</evidence>
<accession>A0ACC3B1D2</accession>
<name>A0ACC3B1D2_9EURO</name>
<gene>
    <name evidence="1" type="ORF">N8T08_006016</name>
</gene>
<dbReference type="Proteomes" id="UP001177260">
    <property type="component" value="Unassembled WGS sequence"/>
</dbReference>
<dbReference type="EMBL" id="JAOPJF010000035">
    <property type="protein sequence ID" value="KAK1143901.1"/>
    <property type="molecule type" value="Genomic_DNA"/>
</dbReference>
<protein>
    <submittedName>
        <fullName evidence="1">Uncharacterized protein</fullName>
    </submittedName>
</protein>
<sequence length="524" mass="59411">MSGRFIMQGFQAAQELVRQTFEEHQLTHAVLIVLMATAIAVSLKKAIGNALLSPLRGIPGPWLAGATSWYEFYYDVIQGGTYAKQFAQMHRRYNSPLVRISPNHIHVADPQFYHEMFAMGAAGYRFRKPKYFYNSMGISSAIGSHYDNNVHQRHRSAMSVGFSIRSLQAFNLVILRHARDAMDIIASGVDGQPVILSHPARAYTIDIVAEIAFGRPLGVLRERGPTPPTILAMDDFPSQFAFIKHFPSWSLVLAVLPTWLSEWMNPGYHYIRKKGYQAVTDLVETRAREGRSNEEYQDGTGFIFECLLCPSPKKEYTPPGIEGLVDEACSFLVGGSDTTGFTLQAVVFLVLSHEEVKQRLRQELEEAATFIRHEFDMLQVSKLPWLSSVIRETMRLYPPTPGPLPREVPPEGIRIGNHFLPGGTVVSSTLLSLHRHPDIFPQPDRFMPERWLGEGAAQLTQWWNPFGRGPSVAWHELVTFTALLFLRFDLELFETDESNLIWKEKLFTHFRAPIQVKVVADRWA</sequence>
<comment type="caution">
    <text evidence="1">The sequence shown here is derived from an EMBL/GenBank/DDBJ whole genome shotgun (WGS) entry which is preliminary data.</text>
</comment>
<keyword evidence="2" id="KW-1185">Reference proteome</keyword>